<dbReference type="eggNOG" id="KOG1344">
    <property type="taxonomic scope" value="Eukaryota"/>
</dbReference>
<dbReference type="SUPFAM" id="SSF81383">
    <property type="entry name" value="F-box domain"/>
    <property type="match status" value="1"/>
</dbReference>
<dbReference type="HOGENOM" id="CLU_887356_0_0_1"/>
<sequence length="314" mass="35599">DYEAKRWIDRRVEISEAFQAFAPDLLVYNAGTDILEGDPLGRLEVSPEGVKERDEIVFSFARQRNIPIVMLTSGGYMRSSAGVIAESISNLHSKKLIDLAGATMPELARSLPCCSNRLMELPPKSCQLPVDVLVHVFSFLDPISLATAGCVCRSWNSEYKDANLWQKLFTVVLENTSFDPTRVLQLAGFELGDDDSSTPLRVKDVSIQKIGCWKKAFEIAVLRSPKLLYLFTRAQCLTCKATFWSSELCLQTFANQCSKKNFQEHKLRPLLLEQVVSFVLMGSRQAYNTKKDSDSDEDQYLPYAKLWEYAKWLR</sequence>
<protein>
    <recommendedName>
        <fullName evidence="1">F-box domain-containing protein</fullName>
    </recommendedName>
</protein>
<name>D8TGC7_SELML</name>
<dbReference type="FunCoup" id="D8TGC7">
    <property type="interactions" value="1181"/>
</dbReference>
<organism evidence="3">
    <name type="scientific">Selaginella moellendorffii</name>
    <name type="common">Spikemoss</name>
    <dbReference type="NCBI Taxonomy" id="88036"/>
    <lineage>
        <taxon>Eukaryota</taxon>
        <taxon>Viridiplantae</taxon>
        <taxon>Streptophyta</taxon>
        <taxon>Embryophyta</taxon>
        <taxon>Tracheophyta</taxon>
        <taxon>Lycopodiopsida</taxon>
        <taxon>Selaginellales</taxon>
        <taxon>Selaginellaceae</taxon>
        <taxon>Selaginella</taxon>
    </lineage>
</organism>
<dbReference type="InterPro" id="IPR023696">
    <property type="entry name" value="Ureohydrolase_dom_sf"/>
</dbReference>
<proteinExistence type="predicted"/>
<dbReference type="Pfam" id="PF12937">
    <property type="entry name" value="F-box-like"/>
    <property type="match status" value="1"/>
</dbReference>
<dbReference type="PANTHER" id="PTHR47744">
    <property type="entry name" value="OS05G0526300 PROTEIN"/>
    <property type="match status" value="1"/>
</dbReference>
<dbReference type="InParanoid" id="D8TGC7"/>
<dbReference type="PROSITE" id="PS50181">
    <property type="entry name" value="FBOX"/>
    <property type="match status" value="1"/>
</dbReference>
<dbReference type="Pfam" id="PF00850">
    <property type="entry name" value="Hist_deacetyl"/>
    <property type="match status" value="1"/>
</dbReference>
<feature type="domain" description="F-box" evidence="1">
    <location>
        <begin position="122"/>
        <end position="168"/>
    </location>
</feature>
<dbReference type="KEGG" id="smo:SELMODRAFT_432551"/>
<dbReference type="InterPro" id="IPR001810">
    <property type="entry name" value="F-box_dom"/>
</dbReference>
<dbReference type="InterPro" id="IPR036047">
    <property type="entry name" value="F-box-like_dom_sf"/>
</dbReference>
<dbReference type="PANTHER" id="PTHR47744:SF1">
    <property type="entry name" value="OS05G0526300 PROTEIN"/>
    <property type="match status" value="1"/>
</dbReference>
<evidence type="ECO:0000259" key="1">
    <source>
        <dbReference type="PROSITE" id="PS50181"/>
    </source>
</evidence>
<reference evidence="2 3" key="1">
    <citation type="journal article" date="2011" name="Science">
        <title>The Selaginella genome identifies genetic changes associated with the evolution of vascular plants.</title>
        <authorList>
            <person name="Banks J.A."/>
            <person name="Nishiyama T."/>
            <person name="Hasebe M."/>
            <person name="Bowman J.L."/>
            <person name="Gribskov M."/>
            <person name="dePamphilis C."/>
            <person name="Albert V.A."/>
            <person name="Aono N."/>
            <person name="Aoyama T."/>
            <person name="Ambrose B.A."/>
            <person name="Ashton N.W."/>
            <person name="Axtell M.J."/>
            <person name="Barker E."/>
            <person name="Barker M.S."/>
            <person name="Bennetzen J.L."/>
            <person name="Bonawitz N.D."/>
            <person name="Chapple C."/>
            <person name="Cheng C."/>
            <person name="Correa L.G."/>
            <person name="Dacre M."/>
            <person name="DeBarry J."/>
            <person name="Dreyer I."/>
            <person name="Elias M."/>
            <person name="Engstrom E.M."/>
            <person name="Estelle M."/>
            <person name="Feng L."/>
            <person name="Finet C."/>
            <person name="Floyd S.K."/>
            <person name="Frommer W.B."/>
            <person name="Fujita T."/>
            <person name="Gramzow L."/>
            <person name="Gutensohn M."/>
            <person name="Harholt J."/>
            <person name="Hattori M."/>
            <person name="Heyl A."/>
            <person name="Hirai T."/>
            <person name="Hiwatashi Y."/>
            <person name="Ishikawa M."/>
            <person name="Iwata M."/>
            <person name="Karol K.G."/>
            <person name="Koehler B."/>
            <person name="Kolukisaoglu U."/>
            <person name="Kubo M."/>
            <person name="Kurata T."/>
            <person name="Lalonde S."/>
            <person name="Li K."/>
            <person name="Li Y."/>
            <person name="Litt A."/>
            <person name="Lyons E."/>
            <person name="Manning G."/>
            <person name="Maruyama T."/>
            <person name="Michael T.P."/>
            <person name="Mikami K."/>
            <person name="Miyazaki S."/>
            <person name="Morinaga S."/>
            <person name="Murata T."/>
            <person name="Mueller-Roeber B."/>
            <person name="Nelson D.R."/>
            <person name="Obara M."/>
            <person name="Oguri Y."/>
            <person name="Olmstead R.G."/>
            <person name="Onodera N."/>
            <person name="Petersen B.L."/>
            <person name="Pils B."/>
            <person name="Prigge M."/>
            <person name="Rensing S.A."/>
            <person name="Riano-Pachon D.M."/>
            <person name="Roberts A.W."/>
            <person name="Sato Y."/>
            <person name="Scheller H.V."/>
            <person name="Schulz B."/>
            <person name="Schulz C."/>
            <person name="Shakirov E.V."/>
            <person name="Shibagaki N."/>
            <person name="Shinohara N."/>
            <person name="Shippen D.E."/>
            <person name="Soerensen I."/>
            <person name="Sotooka R."/>
            <person name="Sugimoto N."/>
            <person name="Sugita M."/>
            <person name="Sumikawa N."/>
            <person name="Tanurdzic M."/>
            <person name="Theissen G."/>
            <person name="Ulvskov P."/>
            <person name="Wakazuki S."/>
            <person name="Weng J.K."/>
            <person name="Willats W.W."/>
            <person name="Wipf D."/>
            <person name="Wolf P.G."/>
            <person name="Yang L."/>
            <person name="Zimmer A.D."/>
            <person name="Zhu Q."/>
            <person name="Mitros T."/>
            <person name="Hellsten U."/>
            <person name="Loque D."/>
            <person name="Otillar R."/>
            <person name="Salamov A."/>
            <person name="Schmutz J."/>
            <person name="Shapiro H."/>
            <person name="Lindquist E."/>
            <person name="Lucas S."/>
            <person name="Rokhsar D."/>
            <person name="Grigoriev I.V."/>
        </authorList>
    </citation>
    <scope>NUCLEOTIDE SEQUENCE [LARGE SCALE GENOMIC DNA]</scope>
</reference>
<dbReference type="Proteomes" id="UP000001514">
    <property type="component" value="Unassembled WGS sequence"/>
</dbReference>
<dbReference type="SUPFAM" id="SSF52768">
    <property type="entry name" value="Arginase/deacetylase"/>
    <property type="match status" value="1"/>
</dbReference>
<dbReference type="Gene3D" id="1.20.1280.50">
    <property type="match status" value="1"/>
</dbReference>
<dbReference type="EMBL" id="GL378010">
    <property type="protein sequence ID" value="EFJ04287.1"/>
    <property type="molecule type" value="Genomic_DNA"/>
</dbReference>
<dbReference type="InterPro" id="IPR023801">
    <property type="entry name" value="His_deacetylse_dom"/>
</dbReference>
<gene>
    <name evidence="2" type="ORF">SELMODRAFT_432551</name>
</gene>
<accession>D8TGC7</accession>
<dbReference type="Gene3D" id="3.40.800.20">
    <property type="entry name" value="Histone deacetylase domain"/>
    <property type="match status" value="1"/>
</dbReference>
<dbReference type="AlphaFoldDB" id="D8TGC7"/>
<evidence type="ECO:0000313" key="2">
    <source>
        <dbReference type="EMBL" id="EFJ04287.1"/>
    </source>
</evidence>
<dbReference type="SMART" id="SM00256">
    <property type="entry name" value="FBOX"/>
    <property type="match status" value="1"/>
</dbReference>
<dbReference type="STRING" id="88036.D8TGC7"/>
<feature type="non-terminal residue" evidence="2">
    <location>
        <position position="1"/>
    </location>
</feature>
<keyword evidence="3" id="KW-1185">Reference proteome</keyword>
<evidence type="ECO:0000313" key="3">
    <source>
        <dbReference type="Proteomes" id="UP000001514"/>
    </source>
</evidence>
<dbReference type="Gramene" id="EFJ04287">
    <property type="protein sequence ID" value="EFJ04287"/>
    <property type="gene ID" value="SELMODRAFT_432551"/>
</dbReference>
<dbReference type="InterPro" id="IPR037138">
    <property type="entry name" value="His_deacetylse_dom_sf"/>
</dbReference>